<keyword evidence="4" id="KW-1185">Reference proteome</keyword>
<dbReference type="Gene3D" id="2.40.30.170">
    <property type="match status" value="1"/>
</dbReference>
<evidence type="ECO:0000313" key="3">
    <source>
        <dbReference type="EMBL" id="RIY07557.1"/>
    </source>
</evidence>
<dbReference type="InterPro" id="IPR050465">
    <property type="entry name" value="UPF0194_transport"/>
</dbReference>
<reference evidence="3 4" key="1">
    <citation type="submission" date="2019-01" db="EMBL/GenBank/DDBJ databases">
        <title>Hymenobacter humicola sp. nov., isolated from soils in Antarctica.</title>
        <authorList>
            <person name="Sedlacek I."/>
            <person name="Holochova P."/>
            <person name="Kralova S."/>
            <person name="Pantucek R."/>
            <person name="Stankova E."/>
            <person name="Vrbovska V."/>
            <person name="Kristofova L."/>
            <person name="Svec P."/>
            <person name="Busse H.-J."/>
        </authorList>
    </citation>
    <scope>NUCLEOTIDE SEQUENCE [LARGE SCALE GENOMIC DNA]</scope>
    <source>
        <strain evidence="3 4">CCM 8852</strain>
    </source>
</reference>
<dbReference type="PANTHER" id="PTHR32347">
    <property type="entry name" value="EFFLUX SYSTEM COMPONENT YKNX-RELATED"/>
    <property type="match status" value="1"/>
</dbReference>
<dbReference type="PROSITE" id="PS51257">
    <property type="entry name" value="PROKAR_LIPOPROTEIN"/>
    <property type="match status" value="1"/>
</dbReference>
<evidence type="ECO:0000256" key="1">
    <source>
        <dbReference type="ARBA" id="ARBA00004196"/>
    </source>
</evidence>
<dbReference type="Proteomes" id="UP000284250">
    <property type="component" value="Unassembled WGS sequence"/>
</dbReference>
<dbReference type="OrthoDB" id="9778236at2"/>
<evidence type="ECO:0000313" key="4">
    <source>
        <dbReference type="Proteomes" id="UP000284250"/>
    </source>
</evidence>
<dbReference type="Gene3D" id="2.40.50.100">
    <property type="match status" value="1"/>
</dbReference>
<organism evidence="3 4">
    <name type="scientific">Hymenobacter rubripertinctus</name>
    <dbReference type="NCBI Taxonomy" id="2029981"/>
    <lineage>
        <taxon>Bacteria</taxon>
        <taxon>Pseudomonadati</taxon>
        <taxon>Bacteroidota</taxon>
        <taxon>Cytophagia</taxon>
        <taxon>Cytophagales</taxon>
        <taxon>Hymenobacteraceae</taxon>
        <taxon>Hymenobacter</taxon>
    </lineage>
</organism>
<dbReference type="AlphaFoldDB" id="A0A418QQN3"/>
<proteinExistence type="predicted"/>
<dbReference type="EMBL" id="QYCN01000029">
    <property type="protein sequence ID" value="RIY07557.1"/>
    <property type="molecule type" value="Genomic_DNA"/>
</dbReference>
<gene>
    <name evidence="3" type="ORF">D0T11_16620</name>
</gene>
<dbReference type="PANTHER" id="PTHR32347:SF23">
    <property type="entry name" value="BLL5650 PROTEIN"/>
    <property type="match status" value="1"/>
</dbReference>
<dbReference type="GO" id="GO:0030313">
    <property type="term" value="C:cell envelope"/>
    <property type="evidence" value="ECO:0007669"/>
    <property type="project" value="UniProtKB-SubCell"/>
</dbReference>
<comment type="subcellular location">
    <subcellularLocation>
        <location evidence="1">Cell envelope</location>
    </subcellularLocation>
</comment>
<keyword evidence="2" id="KW-0175">Coiled coil</keyword>
<name>A0A418QQN3_9BACT</name>
<accession>A0A418QQN3</accession>
<comment type="caution">
    <text evidence="3">The sequence shown here is derived from an EMBL/GenBank/DDBJ whole genome shotgun (WGS) entry which is preliminary data.</text>
</comment>
<evidence type="ECO:0000256" key="2">
    <source>
        <dbReference type="ARBA" id="ARBA00023054"/>
    </source>
</evidence>
<sequence>MPTSWRRPSSTSSCTACSCCKPRQLCSAPKAAPPPPILLPQLSLNSSRRMLHLLHSPLRFWLLALAVVPGLLSGCQPAAPRFDASGNFETTEYVVAAEATGPLLRLAVREGDELPAGRVVGLVDTLALSLRRQQLLASVRAVRAQTPDVPAQLVALEQQAANLRRERQRVLNLVRADAVPAKQLDDLDYQLAVAQKQAAAQRAALGTQARGTAAQAGPLQAQLSQLDDQLRRSRVVNPVAGTVLTVYVEPSEVVGYGQPLYKIGDTRQLVLRAYVAGDQLTRVKLGQAVKVLVDAPDGGQREYPGRVQWVASKSEFTPKVVQTKEDRVSLVYALKIAVPNDGSLKIGMPADVRF</sequence>
<protein>
    <submittedName>
        <fullName evidence="3">HlyD family efflux transporter periplasmic adaptor subunit</fullName>
    </submittedName>
</protein>